<reference evidence="11" key="1">
    <citation type="journal article" date="2012" name="Proc. Natl. Acad. Sci. U.S.A.">
        <title>Antigenic diversity is generated by distinct evolutionary mechanisms in African trypanosome species.</title>
        <authorList>
            <person name="Jackson A.P."/>
            <person name="Berry A."/>
            <person name="Aslett M."/>
            <person name="Allison H.C."/>
            <person name="Burton P."/>
            <person name="Vavrova-Anderson J."/>
            <person name="Brown R."/>
            <person name="Browne H."/>
            <person name="Corton N."/>
            <person name="Hauser H."/>
            <person name="Gamble J."/>
            <person name="Gilderthorp R."/>
            <person name="Marcello L."/>
            <person name="McQuillan J."/>
            <person name="Otto T.D."/>
            <person name="Quail M.A."/>
            <person name="Sanders M.J."/>
            <person name="van Tonder A."/>
            <person name="Ginger M.L."/>
            <person name="Field M.C."/>
            <person name="Barry J.D."/>
            <person name="Hertz-Fowler C."/>
            <person name="Berriman M."/>
        </authorList>
    </citation>
    <scope>NUCLEOTIDE SEQUENCE</scope>
    <source>
        <strain evidence="11">IL3000</strain>
    </source>
</reference>
<proteinExistence type="inferred from homology"/>
<evidence type="ECO:0000256" key="9">
    <source>
        <dbReference type="SAM" id="SignalP"/>
    </source>
</evidence>
<dbReference type="InterPro" id="IPR015720">
    <property type="entry name" value="Emp24-like"/>
</dbReference>
<sequence>MLKVSAFPLALFNIFLWLLPCVRHAEGVRVRPTTQDLSLEVNKEEVCMYSKGAQRSEGVMFHYRTPRGGSDFDVHIRDPHNRTVYVSYAGEHNGEGRVYFTKRVLGEYSYCIDNSLYSAGRKTVHITIGMTSLKRWRERIDPLMRLMGHSDGFMMAMHDDQMIFRLRERHLRQKLDETRKLVVLRGVAETVVILFVCTLQVILVRRMFERKGTRAVA</sequence>
<evidence type="ECO:0000256" key="6">
    <source>
        <dbReference type="ARBA" id="ARBA00023136"/>
    </source>
</evidence>
<evidence type="ECO:0000256" key="8">
    <source>
        <dbReference type="SAM" id="Phobius"/>
    </source>
</evidence>
<comment type="similarity">
    <text evidence="2 7">Belongs to the EMP24/GP25L family.</text>
</comment>
<evidence type="ECO:0000313" key="11">
    <source>
        <dbReference type="EMBL" id="CCC91472.1"/>
    </source>
</evidence>
<dbReference type="VEuPathDB" id="TriTrypDB:TcIL3000_7_2860"/>
<gene>
    <name evidence="11" type="ORF">TCIL3000_7_2860</name>
</gene>
<evidence type="ECO:0000256" key="2">
    <source>
        <dbReference type="ARBA" id="ARBA00007104"/>
    </source>
</evidence>
<evidence type="ECO:0000256" key="3">
    <source>
        <dbReference type="ARBA" id="ARBA00022692"/>
    </source>
</evidence>
<keyword evidence="5 8" id="KW-1133">Transmembrane helix</keyword>
<dbReference type="PANTHER" id="PTHR22811">
    <property type="entry name" value="TRANSMEMBRANE EMP24 DOMAIN-CONTAINING PROTEIN"/>
    <property type="match status" value="1"/>
</dbReference>
<evidence type="ECO:0000256" key="5">
    <source>
        <dbReference type="ARBA" id="ARBA00022989"/>
    </source>
</evidence>
<feature type="transmembrane region" description="Helical" evidence="8">
    <location>
        <begin position="182"/>
        <end position="204"/>
    </location>
</feature>
<evidence type="ECO:0000256" key="1">
    <source>
        <dbReference type="ARBA" id="ARBA00004479"/>
    </source>
</evidence>
<accession>G0UQ11</accession>
<organism evidence="11">
    <name type="scientific">Trypanosoma congolense (strain IL3000)</name>
    <dbReference type="NCBI Taxonomy" id="1068625"/>
    <lineage>
        <taxon>Eukaryota</taxon>
        <taxon>Discoba</taxon>
        <taxon>Euglenozoa</taxon>
        <taxon>Kinetoplastea</taxon>
        <taxon>Metakinetoplastina</taxon>
        <taxon>Trypanosomatida</taxon>
        <taxon>Trypanosomatidae</taxon>
        <taxon>Trypanosoma</taxon>
        <taxon>Nannomonas</taxon>
    </lineage>
</organism>
<dbReference type="PROSITE" id="PS50866">
    <property type="entry name" value="GOLD"/>
    <property type="match status" value="1"/>
</dbReference>
<protein>
    <recommendedName>
        <fullName evidence="10">GOLD domain-containing protein</fullName>
    </recommendedName>
</protein>
<feature type="domain" description="GOLD" evidence="10">
    <location>
        <begin position="19"/>
        <end position="130"/>
    </location>
</feature>
<dbReference type="AlphaFoldDB" id="G0UQ11"/>
<dbReference type="EMBL" id="HE575320">
    <property type="protein sequence ID" value="CCC91472.1"/>
    <property type="molecule type" value="Genomic_DNA"/>
</dbReference>
<keyword evidence="4 9" id="KW-0732">Signal</keyword>
<dbReference type="InterPro" id="IPR009038">
    <property type="entry name" value="GOLD_dom"/>
</dbReference>
<evidence type="ECO:0000259" key="10">
    <source>
        <dbReference type="PROSITE" id="PS50866"/>
    </source>
</evidence>
<keyword evidence="6 8" id="KW-0472">Membrane</keyword>
<evidence type="ECO:0000256" key="4">
    <source>
        <dbReference type="ARBA" id="ARBA00022729"/>
    </source>
</evidence>
<dbReference type="GO" id="GO:0016020">
    <property type="term" value="C:membrane"/>
    <property type="evidence" value="ECO:0007669"/>
    <property type="project" value="UniProtKB-SubCell"/>
</dbReference>
<comment type="subcellular location">
    <subcellularLocation>
        <location evidence="1 7">Membrane</location>
        <topology evidence="1 7">Single-pass type I membrane protein</topology>
    </subcellularLocation>
</comment>
<evidence type="ECO:0000256" key="7">
    <source>
        <dbReference type="RuleBase" id="RU003827"/>
    </source>
</evidence>
<feature type="signal peptide" evidence="9">
    <location>
        <begin position="1"/>
        <end position="27"/>
    </location>
</feature>
<feature type="chain" id="PRO_5003410261" description="GOLD domain-containing protein" evidence="9">
    <location>
        <begin position="28"/>
        <end position="217"/>
    </location>
</feature>
<keyword evidence="3 7" id="KW-0812">Transmembrane</keyword>
<dbReference type="Pfam" id="PF01105">
    <property type="entry name" value="EMP24_GP25L"/>
    <property type="match status" value="1"/>
</dbReference>
<name>G0UQ11_TRYCI</name>
<dbReference type="SMART" id="SM01190">
    <property type="entry name" value="EMP24_GP25L"/>
    <property type="match status" value="1"/>
</dbReference>